<evidence type="ECO:0000313" key="2">
    <source>
        <dbReference type="EMBL" id="RPB08844.1"/>
    </source>
</evidence>
<feature type="compositionally biased region" description="Polar residues" evidence="1">
    <location>
        <begin position="176"/>
        <end position="195"/>
    </location>
</feature>
<dbReference type="EMBL" id="ML119158">
    <property type="protein sequence ID" value="RPB08844.1"/>
    <property type="molecule type" value="Genomic_DNA"/>
</dbReference>
<feature type="region of interest" description="Disordered" evidence="1">
    <location>
        <begin position="127"/>
        <end position="223"/>
    </location>
</feature>
<reference evidence="2 3" key="1">
    <citation type="journal article" date="2018" name="Nat. Ecol. Evol.">
        <title>Pezizomycetes genomes reveal the molecular basis of ectomycorrhizal truffle lifestyle.</title>
        <authorList>
            <person name="Murat C."/>
            <person name="Payen T."/>
            <person name="Noel B."/>
            <person name="Kuo A."/>
            <person name="Morin E."/>
            <person name="Chen J."/>
            <person name="Kohler A."/>
            <person name="Krizsan K."/>
            <person name="Balestrini R."/>
            <person name="Da Silva C."/>
            <person name="Montanini B."/>
            <person name="Hainaut M."/>
            <person name="Levati E."/>
            <person name="Barry K.W."/>
            <person name="Belfiori B."/>
            <person name="Cichocki N."/>
            <person name="Clum A."/>
            <person name="Dockter R.B."/>
            <person name="Fauchery L."/>
            <person name="Guy J."/>
            <person name="Iotti M."/>
            <person name="Le Tacon F."/>
            <person name="Lindquist E.A."/>
            <person name="Lipzen A."/>
            <person name="Malagnac F."/>
            <person name="Mello A."/>
            <person name="Molinier V."/>
            <person name="Miyauchi S."/>
            <person name="Poulain J."/>
            <person name="Riccioni C."/>
            <person name="Rubini A."/>
            <person name="Sitrit Y."/>
            <person name="Splivallo R."/>
            <person name="Traeger S."/>
            <person name="Wang M."/>
            <person name="Zifcakova L."/>
            <person name="Wipf D."/>
            <person name="Zambonelli A."/>
            <person name="Paolocci F."/>
            <person name="Nowrousian M."/>
            <person name="Ottonello S."/>
            <person name="Baldrian P."/>
            <person name="Spatafora J.W."/>
            <person name="Henrissat B."/>
            <person name="Nagy L.G."/>
            <person name="Aury J.M."/>
            <person name="Wincker P."/>
            <person name="Grigoriev I.V."/>
            <person name="Bonfante P."/>
            <person name="Martin F.M."/>
        </authorList>
    </citation>
    <scope>NUCLEOTIDE SEQUENCE [LARGE SCALE GENOMIC DNA]</scope>
    <source>
        <strain evidence="2 3">CCBAS932</strain>
    </source>
</reference>
<evidence type="ECO:0000313" key="3">
    <source>
        <dbReference type="Proteomes" id="UP000277580"/>
    </source>
</evidence>
<feature type="region of interest" description="Disordered" evidence="1">
    <location>
        <begin position="18"/>
        <end position="92"/>
    </location>
</feature>
<organism evidence="2 3">
    <name type="scientific">Morchella conica CCBAS932</name>
    <dbReference type="NCBI Taxonomy" id="1392247"/>
    <lineage>
        <taxon>Eukaryota</taxon>
        <taxon>Fungi</taxon>
        <taxon>Dikarya</taxon>
        <taxon>Ascomycota</taxon>
        <taxon>Pezizomycotina</taxon>
        <taxon>Pezizomycetes</taxon>
        <taxon>Pezizales</taxon>
        <taxon>Morchellaceae</taxon>
        <taxon>Morchella</taxon>
    </lineage>
</organism>
<gene>
    <name evidence="2" type="ORF">P167DRAFT_577895</name>
</gene>
<accession>A0A3N4KE77</accession>
<dbReference type="InParanoid" id="A0A3N4KE77"/>
<keyword evidence="3" id="KW-1185">Reference proteome</keyword>
<feature type="compositionally biased region" description="Acidic residues" evidence="1">
    <location>
        <begin position="51"/>
        <end position="64"/>
    </location>
</feature>
<feature type="compositionally biased region" description="Basic and acidic residues" evidence="1">
    <location>
        <begin position="196"/>
        <end position="220"/>
    </location>
</feature>
<dbReference type="AlphaFoldDB" id="A0A3N4KE77"/>
<proteinExistence type="predicted"/>
<dbReference type="Proteomes" id="UP000277580">
    <property type="component" value="Unassembled WGS sequence"/>
</dbReference>
<protein>
    <submittedName>
        <fullName evidence="2">Uncharacterized protein</fullName>
    </submittedName>
</protein>
<name>A0A3N4KE77_9PEZI</name>
<dbReference type="OrthoDB" id="10583506at2759"/>
<evidence type="ECO:0000256" key="1">
    <source>
        <dbReference type="SAM" id="MobiDB-lite"/>
    </source>
</evidence>
<sequence length="306" mass="34543">MISDSAWANSRNGWVSVLRRPEAMWIPPNPTGESEDESNEDSKGSQSSEHDDGDEYDDEDEDEENMKSPTPQKTRTVIEERFPPPPSQYPLGVRSWRMKAKLSVPWPEYEYETDDEYDDFEPVLLFSEPESDGYNGVGQAPIDSCPQEEFPKAVTSAVHENTPETEVEVKGPADTNYETSTNSIQPQSIISGTSEGNKEKEKSAVHESLVEKTSLDKDKFPPPPSQYPLGVHSWRMNVGPYVVLPKDHDWGGQERVIARCNDRALYKRSVRARINSELNSRKAEPVVHVGEAIQQSSCYRNYGTLF</sequence>